<feature type="domain" description="UspA" evidence="1">
    <location>
        <begin position="120"/>
        <end position="255"/>
    </location>
</feature>
<evidence type="ECO:0000313" key="2">
    <source>
        <dbReference type="EMBL" id="PVZ03452.1"/>
    </source>
</evidence>
<dbReference type="InterPro" id="IPR006016">
    <property type="entry name" value="UspA"/>
</dbReference>
<evidence type="ECO:0000313" key="3">
    <source>
        <dbReference type="Proteomes" id="UP000245639"/>
    </source>
</evidence>
<proteinExistence type="predicted"/>
<dbReference type="EMBL" id="QEKW01000021">
    <property type="protein sequence ID" value="PVZ03452.1"/>
    <property type="molecule type" value="Genomic_DNA"/>
</dbReference>
<evidence type="ECO:0000259" key="1">
    <source>
        <dbReference type="Pfam" id="PF00582"/>
    </source>
</evidence>
<dbReference type="RefSeq" id="WP_116710885.1">
    <property type="nucleotide sequence ID" value="NZ_QEKW01000021.1"/>
</dbReference>
<keyword evidence="3" id="KW-1185">Reference proteome</keyword>
<dbReference type="Pfam" id="PF00582">
    <property type="entry name" value="Usp"/>
    <property type="match status" value="1"/>
</dbReference>
<dbReference type="Proteomes" id="UP000245639">
    <property type="component" value="Unassembled WGS sequence"/>
</dbReference>
<dbReference type="OrthoDB" id="5242641at2"/>
<protein>
    <submittedName>
        <fullName evidence="2">Nucleotide-binding universal stress UspA family protein</fullName>
    </submittedName>
</protein>
<gene>
    <name evidence="2" type="ORF">C8D89_12152</name>
</gene>
<name>A0A2U1EU55_9PSEU</name>
<sequence length="260" mass="26092">MTVVVGRRPREVADGAERFGTRLARALGARVVLCTVSPPGEDAPVELPPVIDGVPVEVVHVVDRSVPGGLARAAHTHQAEVIVLGDGPPVAGTVGARLARAADVAVALAGTSGADGPITRVTCAFGAGRDAGGVLAAAASLARRTGASLRVASFGPQRGPTVPPEAGLHAERVVVEQWREQVLAAQREVLAAQELEAETLAAADTTVEDAVASIGWDDGDVLVVGTAAASAAARLLLGDPGAAVLRAAPVPVILAPSHHS</sequence>
<reference evidence="2 3" key="1">
    <citation type="submission" date="2018-04" db="EMBL/GenBank/DDBJ databases">
        <title>Genomic Encyclopedia of Type Strains, Phase IV (KMG-IV): sequencing the most valuable type-strain genomes for metagenomic binning, comparative biology and taxonomic classification.</title>
        <authorList>
            <person name="Goeker M."/>
        </authorList>
    </citation>
    <scope>NUCLEOTIDE SEQUENCE [LARGE SCALE GENOMIC DNA]</scope>
    <source>
        <strain evidence="2 3">DSM 45771</strain>
    </source>
</reference>
<comment type="caution">
    <text evidence="2">The sequence shown here is derived from an EMBL/GenBank/DDBJ whole genome shotgun (WGS) entry which is preliminary data.</text>
</comment>
<organism evidence="2 3">
    <name type="scientific">Actinomycetospora cinnamomea</name>
    <dbReference type="NCBI Taxonomy" id="663609"/>
    <lineage>
        <taxon>Bacteria</taxon>
        <taxon>Bacillati</taxon>
        <taxon>Actinomycetota</taxon>
        <taxon>Actinomycetes</taxon>
        <taxon>Pseudonocardiales</taxon>
        <taxon>Pseudonocardiaceae</taxon>
        <taxon>Actinomycetospora</taxon>
    </lineage>
</organism>
<dbReference type="AlphaFoldDB" id="A0A2U1EU55"/>
<accession>A0A2U1EU55</accession>
<dbReference type="SUPFAM" id="SSF52402">
    <property type="entry name" value="Adenine nucleotide alpha hydrolases-like"/>
    <property type="match status" value="2"/>
</dbReference>
<dbReference type="Gene3D" id="3.40.50.12370">
    <property type="match status" value="1"/>
</dbReference>